<protein>
    <submittedName>
        <fullName evidence="12">NHLP bacteriocin export ABC transporter permease/ATPase subunit</fullName>
    </submittedName>
</protein>
<dbReference type="SUPFAM" id="SSF90123">
    <property type="entry name" value="ABC transporter transmembrane region"/>
    <property type="match status" value="1"/>
</dbReference>
<keyword evidence="6" id="KW-0067">ATP-binding</keyword>
<dbReference type="Pfam" id="PF00005">
    <property type="entry name" value="ABC_tran"/>
    <property type="match status" value="1"/>
</dbReference>
<dbReference type="PANTHER" id="PTHR24221">
    <property type="entry name" value="ATP-BINDING CASSETTE SUB-FAMILY B"/>
    <property type="match status" value="1"/>
</dbReference>
<gene>
    <name evidence="12" type="ORF">BJP36_33305</name>
</gene>
<feature type="transmembrane region" description="Helical" evidence="9">
    <location>
        <begin position="526"/>
        <end position="543"/>
    </location>
</feature>
<dbReference type="EMBL" id="CP017708">
    <property type="protein sequence ID" value="AOY85016.2"/>
    <property type="molecule type" value="Genomic_DNA"/>
</dbReference>
<evidence type="ECO:0000256" key="8">
    <source>
        <dbReference type="ARBA" id="ARBA00023136"/>
    </source>
</evidence>
<dbReference type="GO" id="GO:0005524">
    <property type="term" value="F:ATP binding"/>
    <property type="evidence" value="ECO:0007669"/>
    <property type="project" value="UniProtKB-KW"/>
</dbReference>
<dbReference type="SUPFAM" id="SSF52540">
    <property type="entry name" value="P-loop containing nucleoside triphosphate hydrolases"/>
    <property type="match status" value="1"/>
</dbReference>
<dbReference type="SMART" id="SM00382">
    <property type="entry name" value="AAA"/>
    <property type="match status" value="1"/>
</dbReference>
<evidence type="ECO:0000256" key="9">
    <source>
        <dbReference type="SAM" id="Phobius"/>
    </source>
</evidence>
<organism evidence="12 13">
    <name type="scientific">Moorena producens (strain JHB)</name>
    <dbReference type="NCBI Taxonomy" id="1454205"/>
    <lineage>
        <taxon>Bacteria</taxon>
        <taxon>Bacillati</taxon>
        <taxon>Cyanobacteriota</taxon>
        <taxon>Cyanophyceae</taxon>
        <taxon>Coleofasciculales</taxon>
        <taxon>Coleofasciculaceae</taxon>
        <taxon>Moorena</taxon>
    </lineage>
</organism>
<name>A0A1D9GBI4_MOOP1</name>
<feature type="transmembrane region" description="Helical" evidence="9">
    <location>
        <begin position="549"/>
        <end position="570"/>
    </location>
</feature>
<dbReference type="Pfam" id="PF00664">
    <property type="entry name" value="ABC_membrane"/>
    <property type="match status" value="1"/>
</dbReference>
<dbReference type="Gene3D" id="1.20.1560.10">
    <property type="entry name" value="ABC transporter type 1, transmembrane domain"/>
    <property type="match status" value="1"/>
</dbReference>
<dbReference type="InterPro" id="IPR003593">
    <property type="entry name" value="AAA+_ATPase"/>
</dbReference>
<dbReference type="NCBIfam" id="TIGR03797">
    <property type="entry name" value="NHLM_micro_ABC2"/>
    <property type="match status" value="1"/>
</dbReference>
<evidence type="ECO:0000256" key="1">
    <source>
        <dbReference type="ARBA" id="ARBA00004651"/>
    </source>
</evidence>
<dbReference type="PROSITE" id="PS50929">
    <property type="entry name" value="ABC_TM1F"/>
    <property type="match status" value="1"/>
</dbReference>
<dbReference type="InterPro" id="IPR017871">
    <property type="entry name" value="ABC_transporter-like_CS"/>
</dbReference>
<keyword evidence="3" id="KW-1003">Cell membrane</keyword>
<keyword evidence="7 9" id="KW-1133">Transmembrane helix</keyword>
<dbReference type="GO" id="GO:0005886">
    <property type="term" value="C:plasma membrane"/>
    <property type="evidence" value="ECO:0007669"/>
    <property type="project" value="UniProtKB-SubCell"/>
</dbReference>
<feature type="transmembrane region" description="Helical" evidence="9">
    <location>
        <begin position="441"/>
        <end position="462"/>
    </location>
</feature>
<feature type="transmembrane region" description="Helical" evidence="9">
    <location>
        <begin position="408"/>
        <end position="429"/>
    </location>
</feature>
<keyword evidence="5" id="KW-0547">Nucleotide-binding</keyword>
<sequence length="964" mass="106336">MYSQQSCKIQGNQPLILNNPEIVWVVVSGQVSVFATEMKNNEPEGNRHYLFTVEQGQGLFGHCLDSSGQALLGVAIEGAELEFVAIQDLVKQISQKNPQGIAILESWIRHLGKSIEQMPLNNVIKIINPDFSSYFSLEDKQSIQYFSEPIIWVEIREGEVHYLGKPDLTLEINSALFPLANRMWLKSENASQLKITTTENIEQAEKITHSLELLHNYFYHYLNQKFIEDKESDFRRFQARQQLNSQVTQSALGKLTSILKPGYDVFFGSGTPLLIAAGAVGRAMQIVIKPPSASEDMSKLANPLEAIAYASQCRIRSVRLVGDWWLSEHGPLLGYNQDNCPVALLPNPQKNSIYLLFDPIQKTRTPVNQEVAKHISSQAYMFYRPLPLVVQDVGALFRFSIAGYEKELGLIALIGIIATLLGMVVPQATGMLMDQAIPGSNLLLLKHIGLVLFATAFAQAAFQLSQGIMTLRLETVADGNLQLAVWDRLLKLSPSFFQQYTSGDLVNRLLAIREIHHLLSGATQRTLLSGVFALLNLGLMFIYSIKLALVALGLSVIAVIVTVVSGVVLVRKERKQEALDGEIDGLTVQLINGVAKLRVAAAEERAFWAWAEKYSQKTKLTAGIQRINDSLSTFNEALPLISSVILFCFTLLFIQINQEKNLPNTLTAGTFLAFQVAFGTYIGGVTSLSNTLTDILGIIPMWERAKSIFQEKPESDINQQDPGRLSGHIVLDHLSFRYREDGPLIIDDISIQANPGEFIALVGPSGSGKSTLFRLLLGFASPITGTIYYDGQDLAGLDVTALRRQLGVVLQNGQVQQGSIFHNITSGALVSHDVAWEAARMAGLALDIEKMPMGMHTVISEGGSNLSGGQRQRLLIARALVNKPKIILMDEATSALDNRTQEIVTDSLGQLHATRIVIAHRLSTIRNADRIYVLEAGRIVQTGTFAQLSQEQGLFARLVARQLD</sequence>
<evidence type="ECO:0000256" key="4">
    <source>
        <dbReference type="ARBA" id="ARBA00022692"/>
    </source>
</evidence>
<evidence type="ECO:0000256" key="2">
    <source>
        <dbReference type="ARBA" id="ARBA00022448"/>
    </source>
</evidence>
<dbReference type="Proteomes" id="UP000176944">
    <property type="component" value="Chromosome"/>
</dbReference>
<feature type="domain" description="ABC transporter" evidence="10">
    <location>
        <begin position="729"/>
        <end position="961"/>
    </location>
</feature>
<dbReference type="InterPro" id="IPR027417">
    <property type="entry name" value="P-loop_NTPase"/>
</dbReference>
<evidence type="ECO:0000259" key="10">
    <source>
        <dbReference type="PROSITE" id="PS50893"/>
    </source>
</evidence>
<dbReference type="InterPro" id="IPR011527">
    <property type="entry name" value="ABC1_TM_dom"/>
</dbReference>
<dbReference type="PROSITE" id="PS50893">
    <property type="entry name" value="ABC_TRANSPORTER_2"/>
    <property type="match status" value="1"/>
</dbReference>
<dbReference type="Gene3D" id="3.40.50.300">
    <property type="entry name" value="P-loop containing nucleotide triphosphate hydrolases"/>
    <property type="match status" value="1"/>
</dbReference>
<dbReference type="InterPro" id="IPR036640">
    <property type="entry name" value="ABC1_TM_sf"/>
</dbReference>
<evidence type="ECO:0000313" key="13">
    <source>
        <dbReference type="Proteomes" id="UP000176944"/>
    </source>
</evidence>
<evidence type="ECO:0000256" key="5">
    <source>
        <dbReference type="ARBA" id="ARBA00022741"/>
    </source>
</evidence>
<evidence type="ECO:0000259" key="11">
    <source>
        <dbReference type="PROSITE" id="PS50929"/>
    </source>
</evidence>
<keyword evidence="4 9" id="KW-0812">Transmembrane</keyword>
<keyword evidence="2" id="KW-0813">Transport</keyword>
<evidence type="ECO:0000256" key="7">
    <source>
        <dbReference type="ARBA" id="ARBA00022989"/>
    </source>
</evidence>
<feature type="domain" description="ABC transmembrane type-1" evidence="11">
    <location>
        <begin position="410"/>
        <end position="697"/>
    </location>
</feature>
<evidence type="ECO:0000256" key="3">
    <source>
        <dbReference type="ARBA" id="ARBA00022475"/>
    </source>
</evidence>
<dbReference type="InterPro" id="IPR022515">
    <property type="entry name" value="NHPM_micro_ABC2"/>
</dbReference>
<evidence type="ECO:0000256" key="6">
    <source>
        <dbReference type="ARBA" id="ARBA00022840"/>
    </source>
</evidence>
<dbReference type="PROSITE" id="PS00211">
    <property type="entry name" value="ABC_TRANSPORTER_1"/>
    <property type="match status" value="1"/>
</dbReference>
<dbReference type="GO" id="GO:0140359">
    <property type="term" value="F:ABC-type transporter activity"/>
    <property type="evidence" value="ECO:0007669"/>
    <property type="project" value="InterPro"/>
</dbReference>
<dbReference type="AlphaFoldDB" id="A0A1D9GBI4"/>
<comment type="subcellular location">
    <subcellularLocation>
        <location evidence="1">Cell membrane</location>
        <topology evidence="1">Multi-pass membrane protein</topology>
    </subcellularLocation>
</comment>
<dbReference type="GO" id="GO:0034040">
    <property type="term" value="F:ATPase-coupled lipid transmembrane transporter activity"/>
    <property type="evidence" value="ECO:0007669"/>
    <property type="project" value="TreeGrafter"/>
</dbReference>
<dbReference type="FunFam" id="3.40.50.300:FF:000299">
    <property type="entry name" value="ABC transporter ATP-binding protein/permease"/>
    <property type="match status" value="1"/>
</dbReference>
<proteinExistence type="predicted"/>
<keyword evidence="8 9" id="KW-0472">Membrane</keyword>
<feature type="transmembrane region" description="Helical" evidence="9">
    <location>
        <begin position="637"/>
        <end position="656"/>
    </location>
</feature>
<reference evidence="13" key="1">
    <citation type="submission" date="2016-10" db="EMBL/GenBank/DDBJ databases">
        <title>Comparative genomics uncovers the prolific and rare metabolic potential of the cyanobacterial genus Moorea.</title>
        <authorList>
            <person name="Leao T."/>
            <person name="Castelao G."/>
            <person name="Korobeynikov A."/>
            <person name="Monroe E.A."/>
            <person name="Podell S."/>
            <person name="Glukhov E."/>
            <person name="Allen E."/>
            <person name="Gerwick W.H."/>
            <person name="Gerwick L."/>
        </authorList>
    </citation>
    <scope>NUCLEOTIDE SEQUENCE [LARGE SCALE GENOMIC DNA]</scope>
    <source>
        <strain evidence="13">JHB</strain>
    </source>
</reference>
<accession>A0A1D9GBI4</accession>
<dbReference type="InterPro" id="IPR003439">
    <property type="entry name" value="ABC_transporter-like_ATP-bd"/>
</dbReference>
<evidence type="ECO:0000313" key="12">
    <source>
        <dbReference type="EMBL" id="AOY85016.2"/>
    </source>
</evidence>
<dbReference type="InterPro" id="IPR039421">
    <property type="entry name" value="Type_1_exporter"/>
</dbReference>
<dbReference type="GO" id="GO:0016887">
    <property type="term" value="F:ATP hydrolysis activity"/>
    <property type="evidence" value="ECO:0007669"/>
    <property type="project" value="InterPro"/>
</dbReference>
<dbReference type="PANTHER" id="PTHR24221:SF654">
    <property type="entry name" value="ATP-BINDING CASSETTE SUB-FAMILY B MEMBER 6"/>
    <property type="match status" value="1"/>
</dbReference>